<name>A0A9E8KK91_9ALTE</name>
<feature type="domain" description="Thioesterase putative" evidence="1">
    <location>
        <begin position="5"/>
        <end position="146"/>
    </location>
</feature>
<dbReference type="KEGG" id="asem:NNL22_04565"/>
<gene>
    <name evidence="2" type="ORF">NNL22_04565</name>
</gene>
<reference evidence="2" key="1">
    <citation type="submission" date="2022-07" db="EMBL/GenBank/DDBJ databases">
        <title>Alkalimarinus sp. nov., isolated from gut of a Alitta virens.</title>
        <authorList>
            <person name="Yang A.I."/>
            <person name="Shin N.-R."/>
        </authorList>
    </citation>
    <scope>NUCLEOTIDE SEQUENCE</scope>
    <source>
        <strain evidence="2">FA028</strain>
    </source>
</reference>
<dbReference type="RefSeq" id="WP_251811611.1">
    <property type="nucleotide sequence ID" value="NZ_CP101527.1"/>
</dbReference>
<evidence type="ECO:0000313" key="3">
    <source>
        <dbReference type="Proteomes" id="UP001164472"/>
    </source>
</evidence>
<sequence length="148" mass="16365">MDLVKALQQTFDDNIPLVAALGAKVASYDGETLVVDMPLAPNVNHKNTAFGGSLYCAGVLSAWGLLYLKLQEVQEEGVIVIFDGRVHYHQPVTQTFKSTCVMPDAAAWEKFIKVYRRMGKSRLKLESEIVCEGDNCASFYGEFVVQKA</sequence>
<dbReference type="SUPFAM" id="SSF54637">
    <property type="entry name" value="Thioesterase/thiol ester dehydrase-isomerase"/>
    <property type="match status" value="1"/>
</dbReference>
<dbReference type="InterPro" id="IPR029069">
    <property type="entry name" value="HotDog_dom_sf"/>
</dbReference>
<dbReference type="Pfam" id="PF09500">
    <property type="entry name" value="YiiD_C"/>
    <property type="match status" value="1"/>
</dbReference>
<dbReference type="Gene3D" id="3.10.129.10">
    <property type="entry name" value="Hotdog Thioesterase"/>
    <property type="match status" value="1"/>
</dbReference>
<dbReference type="Proteomes" id="UP001164472">
    <property type="component" value="Chromosome"/>
</dbReference>
<evidence type="ECO:0000313" key="2">
    <source>
        <dbReference type="EMBL" id="UZW75861.1"/>
    </source>
</evidence>
<protein>
    <submittedName>
        <fullName evidence="2">Thioesterase domain-containing protein</fullName>
    </submittedName>
</protein>
<dbReference type="InterPro" id="IPR012660">
    <property type="entry name" value="YiiD_C"/>
</dbReference>
<dbReference type="NCBIfam" id="TIGR02447">
    <property type="entry name" value="yiiD_Cterm"/>
    <property type="match status" value="1"/>
</dbReference>
<organism evidence="2 3">
    <name type="scientific">Alkalimarinus sediminis</name>
    <dbReference type="NCBI Taxonomy" id="1632866"/>
    <lineage>
        <taxon>Bacteria</taxon>
        <taxon>Pseudomonadati</taxon>
        <taxon>Pseudomonadota</taxon>
        <taxon>Gammaproteobacteria</taxon>
        <taxon>Alteromonadales</taxon>
        <taxon>Alteromonadaceae</taxon>
        <taxon>Alkalimarinus</taxon>
    </lineage>
</organism>
<dbReference type="AlphaFoldDB" id="A0A9E8KK91"/>
<proteinExistence type="predicted"/>
<evidence type="ECO:0000259" key="1">
    <source>
        <dbReference type="Pfam" id="PF09500"/>
    </source>
</evidence>
<keyword evidence="3" id="KW-1185">Reference proteome</keyword>
<accession>A0A9E8KK91</accession>
<dbReference type="EMBL" id="CP101527">
    <property type="protein sequence ID" value="UZW75861.1"/>
    <property type="molecule type" value="Genomic_DNA"/>
</dbReference>